<name>U5T536_9GAMM</name>
<evidence type="ECO:0000256" key="1">
    <source>
        <dbReference type="ARBA" id="ARBA00004417"/>
    </source>
</evidence>
<dbReference type="SMART" id="SM00382">
    <property type="entry name" value="AAA"/>
    <property type="match status" value="1"/>
</dbReference>
<keyword evidence="2" id="KW-0813">Transport</keyword>
<dbReference type="InterPro" id="IPR027417">
    <property type="entry name" value="P-loop_NTPase"/>
</dbReference>
<keyword evidence="3" id="KW-0547">Nucleotide-binding</keyword>
<feature type="region of interest" description="Disordered" evidence="5">
    <location>
        <begin position="253"/>
        <end position="275"/>
    </location>
</feature>
<comment type="subcellular location">
    <subcellularLocation>
        <location evidence="1">Cell inner membrane</location>
        <topology evidence="1">Peripheral membrane protein</topology>
    </subcellularLocation>
</comment>
<evidence type="ECO:0000313" key="7">
    <source>
        <dbReference type="EMBL" id="AGY91448.1"/>
    </source>
</evidence>
<dbReference type="InterPro" id="IPR050086">
    <property type="entry name" value="MetN_ABC_transporter-like"/>
</dbReference>
<dbReference type="GO" id="GO:0005524">
    <property type="term" value="F:ATP binding"/>
    <property type="evidence" value="ECO:0007669"/>
    <property type="project" value="UniProtKB-KW"/>
</dbReference>
<evidence type="ECO:0000256" key="5">
    <source>
        <dbReference type="SAM" id="MobiDB-lite"/>
    </source>
</evidence>
<evidence type="ECO:0000256" key="3">
    <source>
        <dbReference type="ARBA" id="ARBA00022741"/>
    </source>
</evidence>
<dbReference type="RefSeq" id="WP_023365589.1">
    <property type="nucleotide sequence ID" value="NC_022664.1"/>
</dbReference>
<dbReference type="PANTHER" id="PTHR43166">
    <property type="entry name" value="AMINO ACID IMPORT ATP-BINDING PROTEIN"/>
    <property type="match status" value="1"/>
</dbReference>
<dbReference type="Proteomes" id="UP000017640">
    <property type="component" value="Chromosome"/>
</dbReference>
<dbReference type="AlphaFoldDB" id="U5T536"/>
<dbReference type="PROSITE" id="PS00211">
    <property type="entry name" value="ABC_TRANSPORTER_1"/>
    <property type="match status" value="1"/>
</dbReference>
<sequence length="275" mass="29824">MSDTSHPVSVDSVHVRYGSLEVLRGVTFDIQAAQGVVLLGANGSGKSTLMRTLNGLSRAQSGQIRIGGEAVTTARGAHLRGIRRRMGYVFQQFNLVAQLTTFQNVLMGVLGQRRFGLINCVGGFASATDREQAMACLERVGLADRAGHRPAELSGGQQQRVAIARMLMQSPEVVIADEPIASLDPRGGREVLELLWEIVRERNLAMLCTLHQLELATDYADRIIGLKDGVVALDEATTDVSEARLGELYNRADDTPVEPARQPVGTRDMPETMTS</sequence>
<evidence type="ECO:0000313" key="8">
    <source>
        <dbReference type="Proteomes" id="UP000017640"/>
    </source>
</evidence>
<evidence type="ECO:0000256" key="4">
    <source>
        <dbReference type="ARBA" id="ARBA00022840"/>
    </source>
</evidence>
<organism evidence="7 8">
    <name type="scientific">Spiribacter curvatus</name>
    <dbReference type="NCBI Taxonomy" id="1335757"/>
    <lineage>
        <taxon>Bacteria</taxon>
        <taxon>Pseudomonadati</taxon>
        <taxon>Pseudomonadota</taxon>
        <taxon>Gammaproteobacteria</taxon>
        <taxon>Chromatiales</taxon>
        <taxon>Ectothiorhodospiraceae</taxon>
        <taxon>Spiribacter</taxon>
    </lineage>
</organism>
<accession>U5T536</accession>
<dbReference type="eggNOG" id="COG3638">
    <property type="taxonomic scope" value="Bacteria"/>
</dbReference>
<dbReference type="Pfam" id="PF00005">
    <property type="entry name" value="ABC_tran"/>
    <property type="match status" value="1"/>
</dbReference>
<dbReference type="InterPro" id="IPR017871">
    <property type="entry name" value="ABC_transporter-like_CS"/>
</dbReference>
<dbReference type="Gene3D" id="3.40.50.300">
    <property type="entry name" value="P-loop containing nucleotide triphosphate hydrolases"/>
    <property type="match status" value="1"/>
</dbReference>
<protein>
    <recommendedName>
        <fullName evidence="6">ABC transporter domain-containing protein</fullName>
    </recommendedName>
</protein>
<dbReference type="EMBL" id="CP005990">
    <property type="protein sequence ID" value="AGY91448.1"/>
    <property type="molecule type" value="Genomic_DNA"/>
</dbReference>
<dbReference type="GO" id="GO:0005886">
    <property type="term" value="C:plasma membrane"/>
    <property type="evidence" value="ECO:0007669"/>
    <property type="project" value="UniProtKB-SubCell"/>
</dbReference>
<dbReference type="GO" id="GO:0016887">
    <property type="term" value="F:ATP hydrolysis activity"/>
    <property type="evidence" value="ECO:0007669"/>
    <property type="project" value="InterPro"/>
</dbReference>
<dbReference type="InterPro" id="IPR003593">
    <property type="entry name" value="AAA+_ATPase"/>
</dbReference>
<dbReference type="InterPro" id="IPR003439">
    <property type="entry name" value="ABC_transporter-like_ATP-bd"/>
</dbReference>
<reference evidence="7 8" key="1">
    <citation type="journal article" date="2013" name="BMC Genomics">
        <title>Genomes of "Spiribacter", a streamlined, successful halophilic bacterium.</title>
        <authorList>
            <person name="Lopez-Perez M."/>
            <person name="Ghai R."/>
            <person name="Leon M.J."/>
            <person name="Rodriguez-Olmos A."/>
            <person name="Copa-Patino J.L."/>
            <person name="Soliveri J."/>
            <person name="Sanchez-Porro C."/>
            <person name="Ventosa A."/>
            <person name="Rodriguez-Valera F."/>
        </authorList>
    </citation>
    <scope>NUCLEOTIDE SEQUENCE [LARGE SCALE GENOMIC DNA]</scope>
    <source>
        <strain evidence="7 8">UAH-SP71</strain>
    </source>
</reference>
<keyword evidence="4" id="KW-0067">ATP-binding</keyword>
<feature type="domain" description="ABC transporter" evidence="6">
    <location>
        <begin position="8"/>
        <end position="253"/>
    </location>
</feature>
<dbReference type="SUPFAM" id="SSF52540">
    <property type="entry name" value="P-loop containing nucleoside triphosphate hydrolases"/>
    <property type="match status" value="1"/>
</dbReference>
<proteinExistence type="predicted"/>
<dbReference type="PROSITE" id="PS50893">
    <property type="entry name" value="ABC_TRANSPORTER_2"/>
    <property type="match status" value="1"/>
</dbReference>
<keyword evidence="8" id="KW-1185">Reference proteome</keyword>
<evidence type="ECO:0000256" key="2">
    <source>
        <dbReference type="ARBA" id="ARBA00022448"/>
    </source>
</evidence>
<dbReference type="HOGENOM" id="CLU_000604_1_22_6"/>
<dbReference type="STRING" id="1335757.SPICUR_02170"/>
<dbReference type="OrthoDB" id="9802264at2"/>
<dbReference type="KEGG" id="spiu:SPICUR_02170"/>
<evidence type="ECO:0000259" key="6">
    <source>
        <dbReference type="PROSITE" id="PS50893"/>
    </source>
</evidence>
<gene>
    <name evidence="7" type="ORF">SPICUR_02170</name>
</gene>